<keyword evidence="2" id="KW-0732">Signal</keyword>
<keyword evidence="1" id="KW-0285">Flavoprotein</keyword>
<protein>
    <submittedName>
        <fullName evidence="7">Phytoene dehydrogenase-related protein</fullName>
    </submittedName>
</protein>
<keyword evidence="4" id="KW-0521">NADP</keyword>
<name>A0A1I0XYS7_9BACT</name>
<sequence>MPKIKEEYDVVIIGSGLGGLLCGYVLAQEGKSVCILEKNAQIGGNLQTFKRDKVKFDSGVHYIGGLDKGQALYPFFKYFNLFENVEKELLDKDGYDVISFENDDILYPHGQGYENFVQQLLKHFPKEEEGLRKYCDEIKRICEKFEWYNLHIDYTETDEMSAFSLSAKEVIADCTSDQKLQKVLAGSNLLYAGEGDSSPFYIHALIIDSYIGSAYKLKHSDQISKQLRKDIKKMGGEIFINTEVTKIENTAKQVQYVVLSDGQTIKGKQFISNMHPTQTFKLLNTEGLRKVNVNRMLQLENTVSSFILYIKLKPDTFKFSNSNRYHFIEDDVWNTQKNGPENKLKALAIFNSRPSKDTEYSHTLTAMAYMNYEEVRKWENSFNTTLSESERSGEYVKFKREKAEELIAALSTVYPGFTDCIESYYTATPLTQRDYIGAIEGGLYGIKKDFNAPVKSFISANTKLDNLFLTGQNVILHGVLGVTISAMVTCQFILGKKYMLDKLKAYV</sequence>
<keyword evidence="5" id="KW-0520">NAD</keyword>
<accession>A0A1I0XYS7</accession>
<dbReference type="InterPro" id="IPR052206">
    <property type="entry name" value="Retinol_saturase"/>
</dbReference>
<dbReference type="EMBL" id="FOKK01000004">
    <property type="protein sequence ID" value="SFB05817.1"/>
    <property type="molecule type" value="Genomic_DNA"/>
</dbReference>
<dbReference type="Gene3D" id="3.50.50.60">
    <property type="entry name" value="FAD/NAD(P)-binding domain"/>
    <property type="match status" value="2"/>
</dbReference>
<dbReference type="InterPro" id="IPR036188">
    <property type="entry name" value="FAD/NAD-bd_sf"/>
</dbReference>
<evidence type="ECO:0000256" key="3">
    <source>
        <dbReference type="ARBA" id="ARBA00022827"/>
    </source>
</evidence>
<proteinExistence type="predicted"/>
<dbReference type="AlphaFoldDB" id="A0A1I0XYS7"/>
<dbReference type="PANTHER" id="PTHR46091:SF3">
    <property type="entry name" value="AMINE OXIDASE DOMAIN-CONTAINING PROTEIN"/>
    <property type="match status" value="1"/>
</dbReference>
<evidence type="ECO:0000313" key="7">
    <source>
        <dbReference type="EMBL" id="SFB05817.1"/>
    </source>
</evidence>
<dbReference type="STRING" id="237018.SAMN04489723_1046"/>
<evidence type="ECO:0000256" key="4">
    <source>
        <dbReference type="ARBA" id="ARBA00022857"/>
    </source>
</evidence>
<dbReference type="SUPFAM" id="SSF51905">
    <property type="entry name" value="FAD/NAD(P)-binding domain"/>
    <property type="match status" value="1"/>
</dbReference>
<evidence type="ECO:0000256" key="1">
    <source>
        <dbReference type="ARBA" id="ARBA00022630"/>
    </source>
</evidence>
<keyword evidence="6" id="KW-0812">Transmembrane</keyword>
<dbReference type="Pfam" id="PF13450">
    <property type="entry name" value="NAD_binding_8"/>
    <property type="match status" value="1"/>
</dbReference>
<keyword evidence="6" id="KW-0472">Membrane</keyword>
<evidence type="ECO:0000256" key="2">
    <source>
        <dbReference type="ARBA" id="ARBA00022729"/>
    </source>
</evidence>
<dbReference type="RefSeq" id="WP_092895339.1">
    <property type="nucleotide sequence ID" value="NZ_FOKK01000004.1"/>
</dbReference>
<keyword evidence="6" id="KW-1133">Transmembrane helix</keyword>
<feature type="transmembrane region" description="Helical" evidence="6">
    <location>
        <begin position="474"/>
        <end position="494"/>
    </location>
</feature>
<gene>
    <name evidence="7" type="ORF">SAMN04489723_1046</name>
</gene>
<evidence type="ECO:0000256" key="5">
    <source>
        <dbReference type="ARBA" id="ARBA00023027"/>
    </source>
</evidence>
<dbReference type="Proteomes" id="UP000198790">
    <property type="component" value="Unassembled WGS sequence"/>
</dbReference>
<organism evidence="7 8">
    <name type="scientific">Algoriphagus aquimarinus</name>
    <dbReference type="NCBI Taxonomy" id="237018"/>
    <lineage>
        <taxon>Bacteria</taxon>
        <taxon>Pseudomonadati</taxon>
        <taxon>Bacteroidota</taxon>
        <taxon>Cytophagia</taxon>
        <taxon>Cytophagales</taxon>
        <taxon>Cyclobacteriaceae</taxon>
        <taxon>Algoriphagus</taxon>
    </lineage>
</organism>
<dbReference type="OrthoDB" id="9789960at2"/>
<dbReference type="PANTHER" id="PTHR46091">
    <property type="entry name" value="BLR7054 PROTEIN"/>
    <property type="match status" value="1"/>
</dbReference>
<keyword evidence="3" id="KW-0274">FAD</keyword>
<keyword evidence="8" id="KW-1185">Reference proteome</keyword>
<evidence type="ECO:0000256" key="6">
    <source>
        <dbReference type="SAM" id="Phobius"/>
    </source>
</evidence>
<evidence type="ECO:0000313" key="8">
    <source>
        <dbReference type="Proteomes" id="UP000198790"/>
    </source>
</evidence>
<reference evidence="7 8" key="1">
    <citation type="submission" date="2016-10" db="EMBL/GenBank/DDBJ databases">
        <authorList>
            <person name="de Groot N.N."/>
        </authorList>
    </citation>
    <scope>NUCLEOTIDE SEQUENCE [LARGE SCALE GENOMIC DNA]</scope>
    <source>
        <strain evidence="7 8">DSM 23399</strain>
    </source>
</reference>